<dbReference type="RefSeq" id="WP_142058373.1">
    <property type="nucleotide sequence ID" value="NZ_VFPA01000003.1"/>
</dbReference>
<dbReference type="EMBL" id="VFPA01000003">
    <property type="protein sequence ID" value="TQM09901.1"/>
    <property type="molecule type" value="Genomic_DNA"/>
</dbReference>
<sequence length="357" mass="38016">MTTISHPLVIIGGGQSGLAAAREAQRRGVRPLVLEARDRPSGSWPDYYDSLRLFSPARFSAMPDATFPGDPDHYPSRDEVTEYLTSYADRLDVEIRTSVRVAAVSARPGGGFLVSTVGGDEIETAGVVAASGSFDNPYLPLLAGQDQFQGRILHAADFRSPAAHVGERVVVVGGGNSAVQIAYDLAAVATTTIASRSPLQLVAQQPDGRDIHHRLTAGFDDFPLEWLAPLLTSTLVLDPGKYGAALNTGVMDRRPMFTAFDADTVVWPDGSREHVDTVVFATGYRPNLDYLEPLSALQNGMPVHVGGISTTHPGLAYTGLELQRSFASNTLRGVSRDAAHVLGPLSAHVRGAYTAVA</sequence>
<evidence type="ECO:0000313" key="3">
    <source>
        <dbReference type="Proteomes" id="UP000315677"/>
    </source>
</evidence>
<dbReference type="PRINTS" id="PR00469">
    <property type="entry name" value="PNDRDTASEII"/>
</dbReference>
<dbReference type="OrthoDB" id="178899at2"/>
<protein>
    <submittedName>
        <fullName evidence="2">Putative flavoprotein involved in K+ transport</fullName>
    </submittedName>
</protein>
<dbReference type="PANTHER" id="PTHR43539:SF78">
    <property type="entry name" value="FLAVIN-CONTAINING MONOOXYGENASE"/>
    <property type="match status" value="1"/>
</dbReference>
<comment type="caution">
    <text evidence="2">The sequence shown here is derived from an EMBL/GenBank/DDBJ whole genome shotgun (WGS) entry which is preliminary data.</text>
</comment>
<dbReference type="AlphaFoldDB" id="A0A543DKQ1"/>
<dbReference type="PANTHER" id="PTHR43539">
    <property type="entry name" value="FLAVIN-BINDING MONOOXYGENASE-LIKE PROTEIN (AFU_ORTHOLOGUE AFUA_4G09220)"/>
    <property type="match status" value="1"/>
</dbReference>
<name>A0A543DKQ1_9PSEU</name>
<dbReference type="InterPro" id="IPR036188">
    <property type="entry name" value="FAD/NAD-bd_sf"/>
</dbReference>
<dbReference type="PRINTS" id="PR00368">
    <property type="entry name" value="FADPNR"/>
</dbReference>
<dbReference type="Pfam" id="PF13738">
    <property type="entry name" value="Pyr_redox_3"/>
    <property type="match status" value="1"/>
</dbReference>
<dbReference type="Proteomes" id="UP000315677">
    <property type="component" value="Unassembled WGS sequence"/>
</dbReference>
<keyword evidence="1" id="KW-0560">Oxidoreductase</keyword>
<organism evidence="2 3">
    <name type="scientific">Pseudonocardia kunmingensis</name>
    <dbReference type="NCBI Taxonomy" id="630975"/>
    <lineage>
        <taxon>Bacteria</taxon>
        <taxon>Bacillati</taxon>
        <taxon>Actinomycetota</taxon>
        <taxon>Actinomycetes</taxon>
        <taxon>Pseudonocardiales</taxon>
        <taxon>Pseudonocardiaceae</taxon>
        <taxon>Pseudonocardia</taxon>
    </lineage>
</organism>
<evidence type="ECO:0000256" key="1">
    <source>
        <dbReference type="ARBA" id="ARBA00023002"/>
    </source>
</evidence>
<reference evidence="2 3" key="1">
    <citation type="submission" date="2019-06" db="EMBL/GenBank/DDBJ databases">
        <title>Sequencing the genomes of 1000 actinobacteria strains.</title>
        <authorList>
            <person name="Klenk H.-P."/>
        </authorList>
    </citation>
    <scope>NUCLEOTIDE SEQUENCE [LARGE SCALE GENOMIC DNA]</scope>
    <source>
        <strain evidence="2 3">DSM 45301</strain>
    </source>
</reference>
<evidence type="ECO:0000313" key="2">
    <source>
        <dbReference type="EMBL" id="TQM09901.1"/>
    </source>
</evidence>
<keyword evidence="3" id="KW-1185">Reference proteome</keyword>
<gene>
    <name evidence="2" type="ORF">FB558_5677</name>
</gene>
<proteinExistence type="predicted"/>
<dbReference type="GO" id="GO:0050660">
    <property type="term" value="F:flavin adenine dinucleotide binding"/>
    <property type="evidence" value="ECO:0007669"/>
    <property type="project" value="TreeGrafter"/>
</dbReference>
<dbReference type="GO" id="GO:0004497">
    <property type="term" value="F:monooxygenase activity"/>
    <property type="evidence" value="ECO:0007669"/>
    <property type="project" value="TreeGrafter"/>
</dbReference>
<dbReference type="SUPFAM" id="SSF51905">
    <property type="entry name" value="FAD/NAD(P)-binding domain"/>
    <property type="match status" value="2"/>
</dbReference>
<dbReference type="Gene3D" id="3.50.50.60">
    <property type="entry name" value="FAD/NAD(P)-binding domain"/>
    <property type="match status" value="1"/>
</dbReference>
<accession>A0A543DKQ1</accession>
<dbReference type="InterPro" id="IPR050982">
    <property type="entry name" value="Auxin_biosynth/cation_transpt"/>
</dbReference>